<protein>
    <submittedName>
        <fullName evidence="1">Crosslink repair DNA glycosylase YcaQ family protein</fullName>
    </submittedName>
</protein>
<gene>
    <name evidence="1" type="ORF">ABT317_33930</name>
</gene>
<accession>A0ABV1WCE4</accession>
<proteinExistence type="predicted"/>
<dbReference type="Proteomes" id="UP001458415">
    <property type="component" value="Unassembled WGS sequence"/>
</dbReference>
<dbReference type="PANTHER" id="PTHR38479">
    <property type="entry name" value="LMO0824 PROTEIN"/>
    <property type="match status" value="1"/>
</dbReference>
<keyword evidence="2" id="KW-1185">Reference proteome</keyword>
<dbReference type="InterPro" id="IPR009351">
    <property type="entry name" value="AlkZ-like"/>
</dbReference>
<evidence type="ECO:0000313" key="1">
    <source>
        <dbReference type="EMBL" id="MER6981840.1"/>
    </source>
</evidence>
<dbReference type="PANTHER" id="PTHR38479:SF2">
    <property type="entry name" value="WINGED HELIX DNA-BINDING DOMAIN-CONTAINING PROTEIN"/>
    <property type="match status" value="1"/>
</dbReference>
<comment type="caution">
    <text evidence="1">The sequence shown here is derived from an EMBL/GenBank/DDBJ whole genome shotgun (WGS) entry which is preliminary data.</text>
</comment>
<organism evidence="1 2">
    <name type="scientific">Streptomyces carpinensis</name>
    <dbReference type="NCBI Taxonomy" id="66369"/>
    <lineage>
        <taxon>Bacteria</taxon>
        <taxon>Bacillati</taxon>
        <taxon>Actinomycetota</taxon>
        <taxon>Actinomycetes</taxon>
        <taxon>Kitasatosporales</taxon>
        <taxon>Streptomycetaceae</taxon>
        <taxon>Streptomyces</taxon>
    </lineage>
</organism>
<evidence type="ECO:0000313" key="2">
    <source>
        <dbReference type="Proteomes" id="UP001458415"/>
    </source>
</evidence>
<dbReference type="EMBL" id="JBEPCU010000868">
    <property type="protein sequence ID" value="MER6981840.1"/>
    <property type="molecule type" value="Genomic_DNA"/>
</dbReference>
<reference evidence="1 2" key="1">
    <citation type="submission" date="2024-06" db="EMBL/GenBank/DDBJ databases">
        <title>The Natural Products Discovery Center: Release of the First 8490 Sequenced Strains for Exploring Actinobacteria Biosynthetic Diversity.</title>
        <authorList>
            <person name="Kalkreuter E."/>
            <person name="Kautsar S.A."/>
            <person name="Yang D."/>
            <person name="Bader C.D."/>
            <person name="Teijaro C.N."/>
            <person name="Fluegel L."/>
            <person name="Davis C.M."/>
            <person name="Simpson J.R."/>
            <person name="Lauterbach L."/>
            <person name="Steele A.D."/>
            <person name="Gui C."/>
            <person name="Meng S."/>
            <person name="Li G."/>
            <person name="Viehrig K."/>
            <person name="Ye F."/>
            <person name="Su P."/>
            <person name="Kiefer A.F."/>
            <person name="Nichols A."/>
            <person name="Cepeda A.J."/>
            <person name="Yan W."/>
            <person name="Fan B."/>
            <person name="Jiang Y."/>
            <person name="Adhikari A."/>
            <person name="Zheng C.-J."/>
            <person name="Schuster L."/>
            <person name="Cowan T.M."/>
            <person name="Smanski M.J."/>
            <person name="Chevrette M.G."/>
            <person name="De Carvalho L.P.S."/>
            <person name="Shen B."/>
        </authorList>
    </citation>
    <scope>NUCLEOTIDE SEQUENCE [LARGE SCALE GENOMIC DNA]</scope>
    <source>
        <strain evidence="1 2">NPDC000634</strain>
    </source>
</reference>
<dbReference type="Pfam" id="PF06224">
    <property type="entry name" value="AlkZ-like"/>
    <property type="match status" value="1"/>
</dbReference>
<feature type="non-terminal residue" evidence="1">
    <location>
        <position position="1"/>
    </location>
</feature>
<sequence length="145" mass="15712">GAQMCEPMSPVGCAALFDLAGATVPSEDTPAPPRLLPMWDSTLLAHSGPGRLVPEEYRPLVVRRNGDVLPCLLVDGQVVGVWRATDGGLHLTAFRKLGKAAWQGLTEEAEKLSTLLAARDPAVYRRYGHWWDKGLPEADSRIVKG</sequence>
<name>A0ABV1WCE4_9ACTN</name>